<evidence type="ECO:0000256" key="1">
    <source>
        <dbReference type="SAM" id="MobiDB-lite"/>
    </source>
</evidence>
<feature type="transmembrane region" description="Helical" evidence="2">
    <location>
        <begin position="70"/>
        <end position="87"/>
    </location>
</feature>
<feature type="domain" description="TraD/TraG TraM recognition site" evidence="3">
    <location>
        <begin position="578"/>
        <end position="697"/>
    </location>
</feature>
<keyword evidence="2" id="KW-0472">Membrane</keyword>
<keyword evidence="2" id="KW-0812">Transmembrane</keyword>
<protein>
    <recommendedName>
        <fullName evidence="3">TraD/TraG TraM recognition site domain-containing protein</fullName>
    </recommendedName>
</protein>
<dbReference type="OrthoDB" id="1957948at2"/>
<feature type="compositionally biased region" description="Basic and acidic residues" evidence="1">
    <location>
        <begin position="924"/>
        <end position="949"/>
    </location>
</feature>
<feature type="transmembrane region" description="Helical" evidence="2">
    <location>
        <begin position="35"/>
        <end position="58"/>
    </location>
</feature>
<comment type="caution">
    <text evidence="4">The sequence shown here is derived from an EMBL/GenBank/DDBJ whole genome shotgun (WGS) entry which is preliminary data.</text>
</comment>
<feature type="region of interest" description="Disordered" evidence="1">
    <location>
        <begin position="885"/>
        <end position="949"/>
    </location>
</feature>
<evidence type="ECO:0000256" key="2">
    <source>
        <dbReference type="SAM" id="Phobius"/>
    </source>
</evidence>
<evidence type="ECO:0000313" key="4">
    <source>
        <dbReference type="EMBL" id="RJG21338.1"/>
    </source>
</evidence>
<dbReference type="AlphaFoldDB" id="A0A3A3GDK0"/>
<gene>
    <name evidence="4" type="ORF">DQX05_21795</name>
</gene>
<organism evidence="4 5">
    <name type="scientific">Paenibacillus thiaminolyticus</name>
    <name type="common">Bacillus thiaminolyticus</name>
    <dbReference type="NCBI Taxonomy" id="49283"/>
    <lineage>
        <taxon>Bacteria</taxon>
        <taxon>Bacillati</taxon>
        <taxon>Bacillota</taxon>
        <taxon>Bacilli</taxon>
        <taxon>Bacillales</taxon>
        <taxon>Paenibacillaceae</taxon>
        <taxon>Paenibacillus</taxon>
    </lineage>
</organism>
<feature type="transmembrane region" description="Helical" evidence="2">
    <location>
        <begin position="93"/>
        <end position="113"/>
    </location>
</feature>
<evidence type="ECO:0000313" key="5">
    <source>
        <dbReference type="Proteomes" id="UP000266177"/>
    </source>
</evidence>
<dbReference type="Pfam" id="PF12696">
    <property type="entry name" value="TraG-D_C"/>
    <property type="match status" value="1"/>
</dbReference>
<dbReference type="Proteomes" id="UP000266177">
    <property type="component" value="Unassembled WGS sequence"/>
</dbReference>
<dbReference type="CDD" id="cd01127">
    <property type="entry name" value="TrwB_TraG_TraD_VirD4"/>
    <property type="match status" value="1"/>
</dbReference>
<dbReference type="InterPro" id="IPR032689">
    <property type="entry name" value="TraG-D_C"/>
</dbReference>
<reference evidence="4 5" key="1">
    <citation type="submission" date="2018-09" db="EMBL/GenBank/DDBJ databases">
        <title>Paenibacillus SK2017-BO5.</title>
        <authorList>
            <person name="Piskunova J.V."/>
            <person name="Dubiley S.A."/>
            <person name="Severinov K.V."/>
        </authorList>
    </citation>
    <scope>NUCLEOTIDE SEQUENCE [LARGE SCALE GENOMIC DNA]</scope>
    <source>
        <strain evidence="4 5">BO5</strain>
    </source>
</reference>
<feature type="compositionally biased region" description="Acidic residues" evidence="1">
    <location>
        <begin position="913"/>
        <end position="923"/>
    </location>
</feature>
<dbReference type="EMBL" id="QYZD01000025">
    <property type="protein sequence ID" value="RJG21338.1"/>
    <property type="molecule type" value="Genomic_DNA"/>
</dbReference>
<evidence type="ECO:0000259" key="3">
    <source>
        <dbReference type="Pfam" id="PF12696"/>
    </source>
</evidence>
<dbReference type="SUPFAM" id="SSF52540">
    <property type="entry name" value="P-loop containing nucleoside triphosphate hydrolases"/>
    <property type="match status" value="1"/>
</dbReference>
<feature type="transmembrane region" description="Helical" evidence="2">
    <location>
        <begin position="125"/>
        <end position="146"/>
    </location>
</feature>
<feature type="compositionally biased region" description="Low complexity" evidence="1">
    <location>
        <begin position="886"/>
        <end position="895"/>
    </location>
</feature>
<dbReference type="Gene3D" id="3.40.50.300">
    <property type="entry name" value="P-loop containing nucleotide triphosphate hydrolases"/>
    <property type="match status" value="1"/>
</dbReference>
<name>A0A3A3GDK0_PANTH</name>
<keyword evidence="2" id="KW-1133">Transmembrane helix</keyword>
<proteinExistence type="predicted"/>
<dbReference type="InterPro" id="IPR027417">
    <property type="entry name" value="P-loop_NTPase"/>
</dbReference>
<accession>A0A3A3GDK0</accession>
<sequence length="970" mass="110339">MGRGGSMKRVQVLVILLLMLQKEKLKAWFWKRGPLILLLILYTLTCLFLWSGLSMIYVILTDQFDLSRSALLHLYPVIGAGAVFYVSPIEPNWVQFFTSLAVCLSSWLFSTRVKISNKNLFRRWLFFLLAAGTFVIMLNVFTASYIKPISYDLIVTFDDNINSKYAAYFNAGALRLLGVIAMCIPSIVVMLVCIRIYGMYKGDKVLQKAFEEYKFEWRFLGRFGQENTMAMPDILLALDAEKHTPVVLQGESRQLGTMLIGPPGSGKTSQKISKAFSQDMAHLQKAINAFPSLVKKYGYMTPEFKKAWGKHLVGSIIIEPSKDLCDSAYKIALMHGIPDDFIVYLDPSNPDSPGVNCMVGPVEKVAEMITAVLDGMSEVGNEFFRQACRTVLKQYIYLLKFLKKNDCTLIDLDQMYQDPRYVKDLVEEVRKKVPSDEIIRKMERDKRIYWMLVNRTIRWFDNDGLEEQRDRMTQQLVRYESGPHKGKVKIIDKQSEFTRQTRNLLSDLITNPYLARILIGENEVDLDRLMAKGGILLCNTDNGLLGDISDAFGKMVLMSCQNAVFRRLGDENTRPLVSLYADEFYDYMNRPFLKLAGQGRKYKIAIFVACQSLSQFAIKFDEAFVDGMMGTLRNYIVYGGVGEYDVKKLIPIFGKHTVEEVKIRESMSPSNMDSPGYSIAEDISRKEVELVSEDDIMFNPFTFSYVRLVVDKSTRKAIRAVGDFVDYSKESKWRRGLKEQHLEEFMSYWVEQDTELTSSFNMEWIDTWEDDAEAENFVVSLEQQLELLRETNETRAEEMRVLSNRFSGYEEEREGDIPPNLTEPNVYTGPLASQILYTRHTVTQKKETSLNDVVDQPNEKASASEADSLAAVAFTQFMQKLGVNGPAPLADAPPDGIEPPPIEPNAGPSVPLTEDDPINESPSEDERAEVFPEDLVKEGTNGDHDELKPVELDLSGSAFFKKLFSKGKEE</sequence>
<feature type="transmembrane region" description="Helical" evidence="2">
    <location>
        <begin position="166"/>
        <end position="194"/>
    </location>
</feature>